<dbReference type="Proteomes" id="UP001321748">
    <property type="component" value="Chromosome"/>
</dbReference>
<dbReference type="InterPro" id="IPR012337">
    <property type="entry name" value="RNaseH-like_sf"/>
</dbReference>
<dbReference type="SMART" id="SM00341">
    <property type="entry name" value="HRDC"/>
    <property type="match status" value="1"/>
</dbReference>
<proteinExistence type="predicted"/>
<dbReference type="SUPFAM" id="SSF53098">
    <property type="entry name" value="Ribonuclease H-like"/>
    <property type="match status" value="1"/>
</dbReference>
<dbReference type="Pfam" id="PF01612">
    <property type="entry name" value="DNA_pol_A_exo1"/>
    <property type="match status" value="1"/>
</dbReference>
<keyword evidence="4" id="KW-1185">Reference proteome</keyword>
<dbReference type="PROSITE" id="PS50967">
    <property type="entry name" value="HRDC"/>
    <property type="match status" value="1"/>
</dbReference>
<dbReference type="Pfam" id="PF00570">
    <property type="entry name" value="HRDC"/>
    <property type="match status" value="1"/>
</dbReference>
<dbReference type="InterPro" id="IPR036397">
    <property type="entry name" value="RNaseH_sf"/>
</dbReference>
<dbReference type="EMBL" id="AP026800">
    <property type="protein sequence ID" value="BDR54755.1"/>
    <property type="molecule type" value="Genomic_DNA"/>
</dbReference>
<dbReference type="InterPro" id="IPR002121">
    <property type="entry name" value="HRDC_dom"/>
</dbReference>
<dbReference type="Gene3D" id="1.10.150.80">
    <property type="entry name" value="HRDC domain"/>
    <property type="match status" value="2"/>
</dbReference>
<dbReference type="Gene3D" id="3.30.420.10">
    <property type="entry name" value="Ribonuclease H-like superfamily/Ribonuclease H"/>
    <property type="match status" value="1"/>
</dbReference>
<reference evidence="3 4" key="1">
    <citation type="journal article" date="2023" name="Microbiol. Spectr.">
        <title>Symbiosis of Carpenter Bees with Uncharacterized Lactic Acid Bacteria Showing NAD Auxotrophy.</title>
        <authorList>
            <person name="Kawasaki S."/>
            <person name="Ozawa K."/>
            <person name="Mori T."/>
            <person name="Yamamoto A."/>
            <person name="Ito M."/>
            <person name="Ohkuma M."/>
            <person name="Sakamoto M."/>
            <person name="Matsutani M."/>
        </authorList>
    </citation>
    <scope>NUCLEOTIDE SEQUENCE [LARGE SCALE GENOMIC DNA]</scope>
    <source>
        <strain evidence="3 4">KimH</strain>
    </source>
</reference>
<dbReference type="PANTHER" id="PTHR47649">
    <property type="entry name" value="RIBONUCLEASE D"/>
    <property type="match status" value="1"/>
</dbReference>
<dbReference type="InterPro" id="IPR041605">
    <property type="entry name" value="Exo_C"/>
</dbReference>
<dbReference type="InterPro" id="IPR051086">
    <property type="entry name" value="RNase_D-like"/>
</dbReference>
<evidence type="ECO:0000256" key="1">
    <source>
        <dbReference type="SAM" id="MobiDB-lite"/>
    </source>
</evidence>
<evidence type="ECO:0000313" key="4">
    <source>
        <dbReference type="Proteomes" id="UP001321748"/>
    </source>
</evidence>
<feature type="region of interest" description="Disordered" evidence="1">
    <location>
        <begin position="326"/>
        <end position="351"/>
    </location>
</feature>
<feature type="domain" description="HRDC" evidence="2">
    <location>
        <begin position="230"/>
        <end position="310"/>
    </location>
</feature>
<name>A0ABN6SJ68_9BIFI</name>
<dbReference type="Pfam" id="PF18305">
    <property type="entry name" value="DNA_pol_A_exoN"/>
    <property type="match status" value="1"/>
</dbReference>
<dbReference type="InterPro" id="IPR010997">
    <property type="entry name" value="HRDC-like_sf"/>
</dbReference>
<gene>
    <name evidence="3" type="ORF">KIMH_08660</name>
</gene>
<dbReference type="SUPFAM" id="SSF47819">
    <property type="entry name" value="HRDC-like"/>
    <property type="match status" value="1"/>
</dbReference>
<sequence length="430" mass="48826">MAQDLEPHLLAEPREGVPTVIDTLAAFQKMCQAYAQASGSLAADAERASGFRYGQQDYLVQFKRSGVNIALVDPVAIGEQGGSWQDFNHAIGDASWIIHDSRQDLPGFVELGMQMQGLFDTELAARMLGLAHVSLSAVTEHYLGISLAKEHSAADWSYRPLPRDWRNYAALDVELLLELEDAMTKDLLQQGKSEWARQEFAWLLETGGQRKEPSSQPWRRTSHITSLRNDRRGLAVVRALWTKRDELARENDISPSLLLPDAAIIEAARLKPRNGRQFRSIRSLNERVRMRTGGEQDKMFERYAPIQRSIRPSVWRQTILDALVLSNDELPKPPQVPHDDSEEGSGPRSMKVWKRHPERFERLSAVRQSVEQIAKDTNMPVDLVIKPQYLRDLCWTDEPARRDVGAFLRDEGARPWQVELVSESVSRAMM</sequence>
<dbReference type="SMART" id="SM00474">
    <property type="entry name" value="35EXOc"/>
    <property type="match status" value="1"/>
</dbReference>
<organism evidence="3 4">
    <name type="scientific">Bombiscardovia apis</name>
    <dbReference type="NCBI Taxonomy" id="2932182"/>
    <lineage>
        <taxon>Bacteria</taxon>
        <taxon>Bacillati</taxon>
        <taxon>Actinomycetota</taxon>
        <taxon>Actinomycetes</taxon>
        <taxon>Bifidobacteriales</taxon>
        <taxon>Bifidobacteriaceae</taxon>
        <taxon>Bombiscardovia</taxon>
    </lineage>
</organism>
<evidence type="ECO:0000259" key="2">
    <source>
        <dbReference type="PROSITE" id="PS50967"/>
    </source>
</evidence>
<dbReference type="PANTHER" id="PTHR47649:SF1">
    <property type="entry name" value="RIBONUCLEASE D"/>
    <property type="match status" value="1"/>
</dbReference>
<accession>A0ABN6SJ68</accession>
<protein>
    <submittedName>
        <fullName evidence="3">Ribonuclease D</fullName>
    </submittedName>
</protein>
<dbReference type="InterPro" id="IPR044876">
    <property type="entry name" value="HRDC_dom_sf"/>
</dbReference>
<dbReference type="RefSeq" id="WP_317642270.1">
    <property type="nucleotide sequence ID" value="NZ_AP026800.1"/>
</dbReference>
<dbReference type="InterPro" id="IPR002562">
    <property type="entry name" value="3'-5'_exonuclease_dom"/>
</dbReference>
<evidence type="ECO:0000313" key="3">
    <source>
        <dbReference type="EMBL" id="BDR54755.1"/>
    </source>
</evidence>